<evidence type="ECO:0000313" key="3">
    <source>
        <dbReference type="Proteomes" id="UP001303115"/>
    </source>
</evidence>
<evidence type="ECO:0000313" key="2">
    <source>
        <dbReference type="EMBL" id="KAK4041934.1"/>
    </source>
</evidence>
<gene>
    <name evidence="2" type="ORF">C8A01DRAFT_34044</name>
</gene>
<reference evidence="3" key="1">
    <citation type="journal article" date="2023" name="Mol. Phylogenet. Evol.">
        <title>Genome-scale phylogeny and comparative genomics of the fungal order Sordariales.</title>
        <authorList>
            <person name="Hensen N."/>
            <person name="Bonometti L."/>
            <person name="Westerberg I."/>
            <person name="Brannstrom I.O."/>
            <person name="Guillou S."/>
            <person name="Cros-Aarteil S."/>
            <person name="Calhoun S."/>
            <person name="Haridas S."/>
            <person name="Kuo A."/>
            <person name="Mondo S."/>
            <person name="Pangilinan J."/>
            <person name="Riley R."/>
            <person name="LaButti K."/>
            <person name="Andreopoulos B."/>
            <person name="Lipzen A."/>
            <person name="Chen C."/>
            <person name="Yan M."/>
            <person name="Daum C."/>
            <person name="Ng V."/>
            <person name="Clum A."/>
            <person name="Steindorff A."/>
            <person name="Ohm R.A."/>
            <person name="Martin F."/>
            <person name="Silar P."/>
            <person name="Natvig D.O."/>
            <person name="Lalanne C."/>
            <person name="Gautier V."/>
            <person name="Ament-Velasquez S.L."/>
            <person name="Kruys A."/>
            <person name="Hutchinson M.I."/>
            <person name="Powell A.J."/>
            <person name="Barry K."/>
            <person name="Miller A.N."/>
            <person name="Grigoriev I.V."/>
            <person name="Debuchy R."/>
            <person name="Gladieux P."/>
            <person name="Hiltunen Thoren M."/>
            <person name="Johannesson H."/>
        </authorList>
    </citation>
    <scope>NUCLEOTIDE SEQUENCE [LARGE SCALE GENOMIC DNA]</scope>
    <source>
        <strain evidence="3">CBS 284.82</strain>
    </source>
</reference>
<feature type="region of interest" description="Disordered" evidence="1">
    <location>
        <begin position="212"/>
        <end position="269"/>
    </location>
</feature>
<comment type="caution">
    <text evidence="2">The sequence shown here is derived from an EMBL/GenBank/DDBJ whole genome shotgun (WGS) entry which is preliminary data.</text>
</comment>
<name>A0AAN6PJ39_9PEZI</name>
<accession>A0AAN6PJ39</accession>
<keyword evidence="3" id="KW-1185">Reference proteome</keyword>
<proteinExistence type="predicted"/>
<dbReference type="Proteomes" id="UP001303115">
    <property type="component" value="Unassembled WGS sequence"/>
</dbReference>
<feature type="compositionally biased region" description="Basic and acidic residues" evidence="1">
    <location>
        <begin position="236"/>
        <end position="252"/>
    </location>
</feature>
<dbReference type="EMBL" id="MU854349">
    <property type="protein sequence ID" value="KAK4041934.1"/>
    <property type="molecule type" value="Genomic_DNA"/>
</dbReference>
<dbReference type="AlphaFoldDB" id="A0AAN6PJ39"/>
<sequence length="410" mass="44662">MDDNGLEPLKMAVAANDDILDSVTKRLSEAAESDSASLREEAIQMMELLNQAHFLHQETKRTLMLARQHEAKMKAMAEERERAVQSLTSTIDVIQKVPDSLAKQASANAGLDAKLDAIAANGVTKDDLGGLKQEMQHIREQIQEMSARRNRVRQPLETAAASKPAAAADAVTALEVAAAFESAAASEPATAFEAAAALEVAAAREAVAASNATAAPETDVHNPDPASLDGPLAAVGDKDTGEREAKRIRTEEPDTQPVCPPQPVQPKLSDDEQRRLAQLTEICSADEKHWKPVEILQSLQALCDEYPVAAKAILACMDHQRGQQWYCVRSVVMEFHKSAYITPTTTEQGDGTCCYCSKNCLQITAQKPGNHSGWWRTGSREGPGLFGFYSQERRQKKRGRQGLFGQVPYM</sequence>
<organism evidence="2 3">
    <name type="scientific">Parachaetomium inaequale</name>
    <dbReference type="NCBI Taxonomy" id="2588326"/>
    <lineage>
        <taxon>Eukaryota</taxon>
        <taxon>Fungi</taxon>
        <taxon>Dikarya</taxon>
        <taxon>Ascomycota</taxon>
        <taxon>Pezizomycotina</taxon>
        <taxon>Sordariomycetes</taxon>
        <taxon>Sordariomycetidae</taxon>
        <taxon>Sordariales</taxon>
        <taxon>Chaetomiaceae</taxon>
        <taxon>Parachaetomium</taxon>
    </lineage>
</organism>
<evidence type="ECO:0000256" key="1">
    <source>
        <dbReference type="SAM" id="MobiDB-lite"/>
    </source>
</evidence>
<protein>
    <submittedName>
        <fullName evidence="2">Uncharacterized protein</fullName>
    </submittedName>
</protein>